<comment type="catalytic activity">
    <reaction evidence="1">
        <text>a 4-O-methyl-thymidine in DNA + L-cysteinyl-[protein] = a thymidine in DNA + S-methyl-L-cysteinyl-[protein]</text>
        <dbReference type="Rhea" id="RHEA:53428"/>
        <dbReference type="Rhea" id="RHEA-COMP:10131"/>
        <dbReference type="Rhea" id="RHEA-COMP:10132"/>
        <dbReference type="Rhea" id="RHEA-COMP:13555"/>
        <dbReference type="Rhea" id="RHEA-COMP:13556"/>
        <dbReference type="ChEBI" id="CHEBI:29950"/>
        <dbReference type="ChEBI" id="CHEBI:82612"/>
        <dbReference type="ChEBI" id="CHEBI:137386"/>
        <dbReference type="ChEBI" id="CHEBI:137387"/>
        <dbReference type="EC" id="2.1.1.63"/>
    </reaction>
</comment>
<dbReference type="Pfam" id="PF01035">
    <property type="entry name" value="DNA_binding_1"/>
    <property type="match status" value="1"/>
</dbReference>
<dbReference type="CDD" id="cd06445">
    <property type="entry name" value="ATase"/>
    <property type="match status" value="1"/>
</dbReference>
<dbReference type="GO" id="GO:0032259">
    <property type="term" value="P:methylation"/>
    <property type="evidence" value="ECO:0007669"/>
    <property type="project" value="UniProtKB-KW"/>
</dbReference>
<feature type="non-terminal residue" evidence="11">
    <location>
        <position position="141"/>
    </location>
</feature>
<evidence type="ECO:0000256" key="2">
    <source>
        <dbReference type="ARBA" id="ARBA00008711"/>
    </source>
</evidence>
<evidence type="ECO:0000256" key="3">
    <source>
        <dbReference type="ARBA" id="ARBA00011918"/>
    </source>
</evidence>
<evidence type="ECO:0000256" key="8">
    <source>
        <dbReference type="ARBA" id="ARBA00049348"/>
    </source>
</evidence>
<keyword evidence="5" id="KW-0808">Transferase</keyword>
<dbReference type="EC" id="2.1.1.63" evidence="3"/>
<accession>X1W1D9</accession>
<gene>
    <name evidence="11" type="ORF">S12H4_58825</name>
</gene>
<comment type="catalytic activity">
    <reaction evidence="8">
        <text>a 6-O-methyl-2'-deoxyguanosine in DNA + L-cysteinyl-[protein] = S-methyl-L-cysteinyl-[protein] + a 2'-deoxyguanosine in DNA</text>
        <dbReference type="Rhea" id="RHEA:24000"/>
        <dbReference type="Rhea" id="RHEA-COMP:10131"/>
        <dbReference type="Rhea" id="RHEA-COMP:10132"/>
        <dbReference type="Rhea" id="RHEA-COMP:11367"/>
        <dbReference type="Rhea" id="RHEA-COMP:11368"/>
        <dbReference type="ChEBI" id="CHEBI:29950"/>
        <dbReference type="ChEBI" id="CHEBI:82612"/>
        <dbReference type="ChEBI" id="CHEBI:85445"/>
        <dbReference type="ChEBI" id="CHEBI:85448"/>
        <dbReference type="EC" id="2.1.1.63"/>
    </reaction>
</comment>
<keyword evidence="6" id="KW-0227">DNA damage</keyword>
<dbReference type="FunFam" id="1.10.10.10:FF:000214">
    <property type="entry name" value="Methylated-DNA--protein-cysteine methyltransferase"/>
    <property type="match status" value="1"/>
</dbReference>
<dbReference type="PANTHER" id="PTHR10815">
    <property type="entry name" value="METHYLATED-DNA--PROTEIN-CYSTEINE METHYLTRANSFERASE"/>
    <property type="match status" value="1"/>
</dbReference>
<feature type="compositionally biased region" description="Polar residues" evidence="9">
    <location>
        <begin position="11"/>
        <end position="23"/>
    </location>
</feature>
<organism evidence="11">
    <name type="scientific">marine sediment metagenome</name>
    <dbReference type="NCBI Taxonomy" id="412755"/>
    <lineage>
        <taxon>unclassified sequences</taxon>
        <taxon>metagenomes</taxon>
        <taxon>ecological metagenomes</taxon>
    </lineage>
</organism>
<dbReference type="InterPro" id="IPR036217">
    <property type="entry name" value="MethylDNA_cys_MeTrfase_DNAb"/>
</dbReference>
<reference evidence="11" key="1">
    <citation type="journal article" date="2014" name="Front. Microbiol.">
        <title>High frequency of phylogenetically diverse reductive dehalogenase-homologous genes in deep subseafloor sedimentary metagenomes.</title>
        <authorList>
            <person name="Kawai M."/>
            <person name="Futagami T."/>
            <person name="Toyoda A."/>
            <person name="Takaki Y."/>
            <person name="Nishi S."/>
            <person name="Hori S."/>
            <person name="Arai W."/>
            <person name="Tsubouchi T."/>
            <person name="Morono Y."/>
            <person name="Uchiyama I."/>
            <person name="Ito T."/>
            <person name="Fujiyama A."/>
            <person name="Inagaki F."/>
            <person name="Takami H."/>
        </authorList>
    </citation>
    <scope>NUCLEOTIDE SEQUENCE</scope>
    <source>
        <strain evidence="11">Expedition CK06-06</strain>
    </source>
</reference>
<dbReference type="InterPro" id="IPR036388">
    <property type="entry name" value="WH-like_DNA-bd_sf"/>
</dbReference>
<dbReference type="Gene3D" id="1.10.10.10">
    <property type="entry name" value="Winged helix-like DNA-binding domain superfamily/Winged helix DNA-binding domain"/>
    <property type="match status" value="1"/>
</dbReference>
<feature type="region of interest" description="Disordered" evidence="9">
    <location>
        <begin position="1"/>
        <end position="26"/>
    </location>
</feature>
<feature type="domain" description="Methylated-DNA-[protein]-cysteine S-methyltransferase DNA binding" evidence="10">
    <location>
        <begin position="73"/>
        <end position="139"/>
    </location>
</feature>
<dbReference type="GO" id="GO:0003908">
    <property type="term" value="F:methylated-DNA-[protein]-cysteine S-methyltransferase activity"/>
    <property type="evidence" value="ECO:0007669"/>
    <property type="project" value="UniProtKB-EC"/>
</dbReference>
<dbReference type="SUPFAM" id="SSF46767">
    <property type="entry name" value="Methylated DNA-protein cysteine methyltransferase, C-terminal domain"/>
    <property type="match status" value="1"/>
</dbReference>
<dbReference type="InterPro" id="IPR036631">
    <property type="entry name" value="MGMT_N_sf"/>
</dbReference>
<evidence type="ECO:0000256" key="6">
    <source>
        <dbReference type="ARBA" id="ARBA00022763"/>
    </source>
</evidence>
<dbReference type="EMBL" id="BARW01038297">
    <property type="protein sequence ID" value="GAJ21785.1"/>
    <property type="molecule type" value="Genomic_DNA"/>
</dbReference>
<evidence type="ECO:0000256" key="9">
    <source>
        <dbReference type="SAM" id="MobiDB-lite"/>
    </source>
</evidence>
<proteinExistence type="inferred from homology"/>
<evidence type="ECO:0000256" key="7">
    <source>
        <dbReference type="ARBA" id="ARBA00023204"/>
    </source>
</evidence>
<dbReference type="PROSITE" id="PS00374">
    <property type="entry name" value="MGMT"/>
    <property type="match status" value="1"/>
</dbReference>
<dbReference type="InterPro" id="IPR001497">
    <property type="entry name" value="MethylDNA_cys_MeTrfase_AS"/>
</dbReference>
<dbReference type="GO" id="GO:0006281">
    <property type="term" value="P:DNA repair"/>
    <property type="evidence" value="ECO:0007669"/>
    <property type="project" value="UniProtKB-KW"/>
</dbReference>
<comment type="caution">
    <text evidence="11">The sequence shown here is derived from an EMBL/GenBank/DDBJ whole genome shotgun (WGS) entry which is preliminary data.</text>
</comment>
<evidence type="ECO:0000259" key="10">
    <source>
        <dbReference type="Pfam" id="PF01035"/>
    </source>
</evidence>
<dbReference type="PANTHER" id="PTHR10815:SF5">
    <property type="entry name" value="METHYLATED-DNA--PROTEIN-CYSTEINE METHYLTRANSFERASE"/>
    <property type="match status" value="1"/>
</dbReference>
<comment type="similarity">
    <text evidence="2">Belongs to the MGMT family.</text>
</comment>
<evidence type="ECO:0000313" key="11">
    <source>
        <dbReference type="EMBL" id="GAJ21785.1"/>
    </source>
</evidence>
<sequence>MGWVGILGSDSGLSAATPPQSSAPEAERRLGDRLKNATRSQKPFGEIVERLKSYFAGQRVDFPDELDLSSATNFQRQVWRLTRLIPYGETRSYGWIAKRLGKRGARAVGQALARNRLPVIIPCHRVVAGDGKLGGYSGGGE</sequence>
<dbReference type="AlphaFoldDB" id="X1W1D9"/>
<evidence type="ECO:0000256" key="1">
    <source>
        <dbReference type="ARBA" id="ARBA00001286"/>
    </source>
</evidence>
<dbReference type="InterPro" id="IPR014048">
    <property type="entry name" value="MethylDNA_cys_MeTrfase_DNA-bd"/>
</dbReference>
<dbReference type="NCBIfam" id="TIGR00589">
    <property type="entry name" value="ogt"/>
    <property type="match status" value="1"/>
</dbReference>
<evidence type="ECO:0000256" key="4">
    <source>
        <dbReference type="ARBA" id="ARBA00022603"/>
    </source>
</evidence>
<keyword evidence="4" id="KW-0489">Methyltransferase</keyword>
<evidence type="ECO:0000256" key="5">
    <source>
        <dbReference type="ARBA" id="ARBA00022679"/>
    </source>
</evidence>
<keyword evidence="7" id="KW-0234">DNA repair</keyword>
<protein>
    <recommendedName>
        <fullName evidence="3">methylated-DNA--[protein]-cysteine S-methyltransferase</fullName>
        <ecNumber evidence="3">2.1.1.63</ecNumber>
    </recommendedName>
</protein>
<name>X1W1D9_9ZZZZ</name>
<dbReference type="SUPFAM" id="SSF53155">
    <property type="entry name" value="Methylated DNA-protein cysteine methyltransferase domain"/>
    <property type="match status" value="1"/>
</dbReference>